<organism evidence="2">
    <name type="scientific">Cyberlindnera fabianii</name>
    <name type="common">Yeast</name>
    <name type="synonym">Hansenula fabianii</name>
    <dbReference type="NCBI Taxonomy" id="36022"/>
    <lineage>
        <taxon>Eukaryota</taxon>
        <taxon>Fungi</taxon>
        <taxon>Dikarya</taxon>
        <taxon>Ascomycota</taxon>
        <taxon>Saccharomycotina</taxon>
        <taxon>Saccharomycetes</taxon>
        <taxon>Phaffomycetales</taxon>
        <taxon>Phaffomycetaceae</taxon>
        <taxon>Cyberlindnera</taxon>
    </lineage>
</organism>
<dbReference type="GO" id="GO:0005737">
    <property type="term" value="C:cytoplasm"/>
    <property type="evidence" value="ECO:0007669"/>
    <property type="project" value="TreeGrafter"/>
</dbReference>
<accession>A0A061B0D7</accession>
<dbReference type="EMBL" id="LK052891">
    <property type="protein sequence ID" value="CDR41077.1"/>
    <property type="molecule type" value="Genomic_DNA"/>
</dbReference>
<dbReference type="InterPro" id="IPR029058">
    <property type="entry name" value="AB_hydrolase_fold"/>
</dbReference>
<gene>
    <name evidence="2" type="ORF">CYFA0S_06e01178g</name>
</gene>
<dbReference type="Pfam" id="PF02862">
    <property type="entry name" value="DDHD"/>
    <property type="match status" value="1"/>
</dbReference>
<dbReference type="PhylomeDB" id="A0A061B0D7"/>
<dbReference type="SMART" id="SM01127">
    <property type="entry name" value="DDHD"/>
    <property type="match status" value="1"/>
</dbReference>
<dbReference type="PANTHER" id="PTHR23509">
    <property type="entry name" value="PA-PL1 PHOSPHOLIPASE FAMILY"/>
    <property type="match status" value="1"/>
</dbReference>
<dbReference type="PROSITE" id="PS51043">
    <property type="entry name" value="DDHD"/>
    <property type="match status" value="1"/>
</dbReference>
<feature type="domain" description="DDHD" evidence="1">
    <location>
        <begin position="538"/>
        <end position="736"/>
    </location>
</feature>
<dbReference type="GO" id="GO:0004620">
    <property type="term" value="F:phospholipase activity"/>
    <property type="evidence" value="ECO:0007669"/>
    <property type="project" value="TreeGrafter"/>
</dbReference>
<dbReference type="SUPFAM" id="SSF53474">
    <property type="entry name" value="alpha/beta-Hydrolases"/>
    <property type="match status" value="1"/>
</dbReference>
<reference evidence="2" key="1">
    <citation type="journal article" date="2014" name="Genome Announc.">
        <title>Genome sequence of the yeast Cyberlindnera fabianii (Hansenula fabianii).</title>
        <authorList>
            <person name="Freel K.C."/>
            <person name="Sarilar V."/>
            <person name="Neuveglise C."/>
            <person name="Devillers H."/>
            <person name="Friedrich A."/>
            <person name="Schacherer J."/>
        </authorList>
    </citation>
    <scope>NUCLEOTIDE SEQUENCE</scope>
    <source>
        <strain evidence="2">YJS4271</strain>
    </source>
</reference>
<dbReference type="InterPro" id="IPR057826">
    <property type="entry name" value="WWE_C20G8.02"/>
</dbReference>
<proteinExistence type="predicted"/>
<dbReference type="PANTHER" id="PTHR23509:SF10">
    <property type="entry name" value="LD21067P"/>
    <property type="match status" value="1"/>
</dbReference>
<dbReference type="InterPro" id="IPR004177">
    <property type="entry name" value="DDHD_dom"/>
</dbReference>
<dbReference type="InterPro" id="IPR058055">
    <property type="entry name" value="PA-PLA1"/>
</dbReference>
<evidence type="ECO:0000259" key="1">
    <source>
        <dbReference type="PROSITE" id="PS51043"/>
    </source>
</evidence>
<dbReference type="VEuPathDB" id="FungiDB:BON22_1222"/>
<dbReference type="AlphaFoldDB" id="A0A061B0D7"/>
<name>A0A061B0D7_CYBFA</name>
<dbReference type="InterPro" id="IPR055555">
    <property type="entry name" value="PA-PLA1_DUF7131"/>
</dbReference>
<dbReference type="Pfam" id="PF23465">
    <property type="entry name" value="DUF7131"/>
    <property type="match status" value="1"/>
</dbReference>
<dbReference type="GO" id="GO:0046872">
    <property type="term" value="F:metal ion binding"/>
    <property type="evidence" value="ECO:0007669"/>
    <property type="project" value="InterPro"/>
</dbReference>
<protein>
    <submittedName>
        <fullName evidence="2">CYFA0S06e01178g1_1</fullName>
    </submittedName>
</protein>
<dbReference type="Pfam" id="PF23463">
    <property type="entry name" value="WWE_2"/>
    <property type="match status" value="1"/>
</dbReference>
<evidence type="ECO:0000313" key="2">
    <source>
        <dbReference type="EMBL" id="CDR41077.1"/>
    </source>
</evidence>
<dbReference type="OrthoDB" id="69269at2759"/>
<sequence length="752" mass="85431">MITKHRLINSLLQQAHHTPIAHHYRSVMSRSLATICLQSSTNLPTTCYPLPKSPFLPTPILVSRRFASSHPAKGPLVTAPDDPKAPDLHVRWFYATDVPHTMPDYYNYTKTEEPKKFTPFSIYDSQRLEREHQNRLDGASFENKISVNEDFLFEVDLEERVMSPVYWDGAVYEVRRGSWFTSDGVPVKEELAEDLEQGYIAVKPYDKTSKDLQTNPSGNPLLKRLKSNPIDDVYVIRGEQKVVYGDDKTAYLLSKGYGGKFQVSFLKAVKNLPAIGATLLVRGFEHPELEKSKESGSSDISYTFSNLSEMFALELDEMFREKSGSLSEKQQENNTKEAMKLEIEQDYQEENQAVKGGGRQVDHLILCIHGIGQMLGTKFQAVNFNHTVNVMRKNLKKVYSENKEFQKLLNDKTGDNCRIQVLPLTWRHKVDFSTDTRAASNLPSLADVTVDEFRPLRNLVGSVLFDVLLYYEPHYMNQILSEVVLEANRQYDLFKQRNPDFGGKVSLVGHSLGSAIAADLLSMQPDEVDPESKDPLHFHFKVENYFGMGSPVGVFNVLKRTNIAPRSIAGPSREGLKTFACENYYNIFHPCDPIGYRVEPLIRREFADFEPASVPFLVENFNKQLSHLADVRDSLTQKMVDYVSDAANITSLIQAAQKQSEEEMTEKEQKQEEVAKTVMLDEEQLKIMSAMNYNGRVDYNLPQGYLELSIVSGVTAHTSYFEDENIAAFLLKETLTHHDPVSEKKVSKRVSI</sequence>